<proteinExistence type="predicted"/>
<name>A0ABR2NGC3_9ROSI</name>
<dbReference type="EMBL" id="JBBPBN010000149">
    <property type="protein sequence ID" value="KAK8975244.1"/>
    <property type="molecule type" value="Genomic_DNA"/>
</dbReference>
<reference evidence="1 2" key="1">
    <citation type="journal article" date="2024" name="G3 (Bethesda)">
        <title>Genome assembly of Hibiscus sabdariffa L. provides insights into metabolisms of medicinal natural products.</title>
        <authorList>
            <person name="Kim T."/>
        </authorList>
    </citation>
    <scope>NUCLEOTIDE SEQUENCE [LARGE SCALE GENOMIC DNA]</scope>
    <source>
        <strain evidence="1">TK-2024</strain>
        <tissue evidence="1">Old leaves</tissue>
    </source>
</reference>
<comment type="caution">
    <text evidence="1">The sequence shown here is derived from an EMBL/GenBank/DDBJ whole genome shotgun (WGS) entry which is preliminary data.</text>
</comment>
<evidence type="ECO:0000313" key="2">
    <source>
        <dbReference type="Proteomes" id="UP001396334"/>
    </source>
</evidence>
<sequence length="207" mass="21987">MAADGRVYISRHVVFDEAFFPYTNLQSGSLSVEGNAHHTVTRAALPVVPGAARVCGRLQQREGCVVSDQDPLVQPACSIRDEVSPIQSEANVDDVVPNVDDVNTNAINEAVSPTARDSTSNVAPSLSIHDNLVLAPVNNPNSSENVDLCSESVIQESQIEVSEQPSHRSVASVDPVVGGIECDQGAPAMPQEVQQAKDRLVVIGEQL</sequence>
<gene>
    <name evidence="1" type="ORF">V6N11_046714</name>
</gene>
<dbReference type="Proteomes" id="UP001396334">
    <property type="component" value="Unassembled WGS sequence"/>
</dbReference>
<keyword evidence="2" id="KW-1185">Reference proteome</keyword>
<protein>
    <submittedName>
        <fullName evidence="1">Uncharacterized protein</fullName>
    </submittedName>
</protein>
<accession>A0ABR2NGC3</accession>
<organism evidence="1 2">
    <name type="scientific">Hibiscus sabdariffa</name>
    <name type="common">roselle</name>
    <dbReference type="NCBI Taxonomy" id="183260"/>
    <lineage>
        <taxon>Eukaryota</taxon>
        <taxon>Viridiplantae</taxon>
        <taxon>Streptophyta</taxon>
        <taxon>Embryophyta</taxon>
        <taxon>Tracheophyta</taxon>
        <taxon>Spermatophyta</taxon>
        <taxon>Magnoliopsida</taxon>
        <taxon>eudicotyledons</taxon>
        <taxon>Gunneridae</taxon>
        <taxon>Pentapetalae</taxon>
        <taxon>rosids</taxon>
        <taxon>malvids</taxon>
        <taxon>Malvales</taxon>
        <taxon>Malvaceae</taxon>
        <taxon>Malvoideae</taxon>
        <taxon>Hibiscus</taxon>
    </lineage>
</organism>
<evidence type="ECO:0000313" key="1">
    <source>
        <dbReference type="EMBL" id="KAK8975244.1"/>
    </source>
</evidence>